<dbReference type="UniPathway" id="UPA00219"/>
<dbReference type="HAMAP" id="MF_02077">
    <property type="entry name" value="Amj_flippase"/>
    <property type="match status" value="1"/>
</dbReference>
<keyword evidence="1" id="KW-0573">Peptidoglycan synthesis</keyword>
<feature type="transmembrane region" description="Helical" evidence="1">
    <location>
        <begin position="188"/>
        <end position="208"/>
    </location>
</feature>
<comment type="pathway">
    <text evidence="1">Cell wall biogenesis; peptidoglycan biosynthesis.</text>
</comment>
<dbReference type="Pfam" id="PF10997">
    <property type="entry name" value="Amj"/>
    <property type="match status" value="1"/>
</dbReference>
<keyword evidence="3" id="KW-1185">Reference proteome</keyword>
<dbReference type="EMBL" id="FNCP01000002">
    <property type="protein sequence ID" value="SDG29470.1"/>
    <property type="molecule type" value="Genomic_DNA"/>
</dbReference>
<feature type="transmembrane region" description="Helical" evidence="1">
    <location>
        <begin position="81"/>
        <end position="100"/>
    </location>
</feature>
<dbReference type="Proteomes" id="UP000198656">
    <property type="component" value="Unassembled WGS sequence"/>
</dbReference>
<keyword evidence="1" id="KW-0472">Membrane</keyword>
<sequence>MQGNLYQLYFLTLIIHIIDTFAYSVRLNFIKSGQFSLSTSLFNLFYLISLVAHTLQVPLIGALMDSSISHSIDPLPIIRRVILLATAGTLFGIILTPTFLKNFSQAVAKLEHLASVPSIVIDALRWGSMRRFINSITMPSRAMVNHLPYRKIPINLIVLNILVTGIYTIGVMSAYYATLLVDPQHRLAASASAGILNTAANIIFMLFIDPKSSIITDQALKGNRPYADVKALVVILMSSKLLGTLMGQLLLIPVAKAIAGLYM</sequence>
<protein>
    <recommendedName>
        <fullName evidence="1">Lipid II flippase Amj</fullName>
    </recommendedName>
</protein>
<keyword evidence="1" id="KW-0813">Transport</keyword>
<comment type="function">
    <text evidence="1">Involved in peptidoglycan biosynthesis. Transports lipid-linked peptidoglycan precursors from the inner to the outer leaflet of the cytoplasmic membrane.</text>
</comment>
<feature type="transmembrane region" description="Helical" evidence="1">
    <location>
        <begin position="229"/>
        <end position="255"/>
    </location>
</feature>
<accession>A0A1G7T4E7</accession>
<keyword evidence="1" id="KW-0961">Cell wall biogenesis/degradation</keyword>
<keyword evidence="1" id="KW-1003">Cell membrane</keyword>
<evidence type="ECO:0000256" key="1">
    <source>
        <dbReference type="HAMAP-Rule" id="MF_02077"/>
    </source>
</evidence>
<dbReference type="GO" id="GO:0009252">
    <property type="term" value="P:peptidoglycan biosynthetic process"/>
    <property type="evidence" value="ECO:0007669"/>
    <property type="project" value="UniProtKB-UniRule"/>
</dbReference>
<organism evidence="2 3">
    <name type="scientific">Desulfosporosinus hippei DSM 8344</name>
    <dbReference type="NCBI Taxonomy" id="1121419"/>
    <lineage>
        <taxon>Bacteria</taxon>
        <taxon>Bacillati</taxon>
        <taxon>Bacillota</taxon>
        <taxon>Clostridia</taxon>
        <taxon>Eubacteriales</taxon>
        <taxon>Desulfitobacteriaceae</taxon>
        <taxon>Desulfosporosinus</taxon>
    </lineage>
</organism>
<feature type="transmembrane region" description="Helical" evidence="1">
    <location>
        <begin position="6"/>
        <end position="29"/>
    </location>
</feature>
<keyword evidence="1" id="KW-0133">Cell shape</keyword>
<dbReference type="InterPro" id="IPR021260">
    <property type="entry name" value="Amj"/>
</dbReference>
<evidence type="ECO:0000313" key="2">
    <source>
        <dbReference type="EMBL" id="SDG29470.1"/>
    </source>
</evidence>
<feature type="transmembrane region" description="Helical" evidence="1">
    <location>
        <begin position="156"/>
        <end position="176"/>
    </location>
</feature>
<comment type="similarity">
    <text evidence="1">Belongs to the Amj family.</text>
</comment>
<dbReference type="RefSeq" id="WP_092329288.1">
    <property type="nucleotide sequence ID" value="NZ_FNCP01000002.1"/>
</dbReference>
<comment type="subcellular location">
    <subcellularLocation>
        <location evidence="1">Cell membrane</location>
        <topology evidence="1">Multi-pass membrane protein</topology>
    </subcellularLocation>
</comment>
<keyword evidence="1" id="KW-1133">Transmembrane helix</keyword>
<dbReference type="GO" id="GO:0008360">
    <property type="term" value="P:regulation of cell shape"/>
    <property type="evidence" value="ECO:0007669"/>
    <property type="project" value="UniProtKB-KW"/>
</dbReference>
<name>A0A1G7T4E7_9FIRM</name>
<evidence type="ECO:0000313" key="3">
    <source>
        <dbReference type="Proteomes" id="UP000198656"/>
    </source>
</evidence>
<dbReference type="AlphaFoldDB" id="A0A1G7T4E7"/>
<reference evidence="3" key="1">
    <citation type="submission" date="2016-10" db="EMBL/GenBank/DDBJ databases">
        <authorList>
            <person name="Varghese N."/>
            <person name="Submissions S."/>
        </authorList>
    </citation>
    <scope>NUCLEOTIDE SEQUENCE [LARGE SCALE GENOMIC DNA]</scope>
    <source>
        <strain evidence="3">DSM 8344</strain>
    </source>
</reference>
<dbReference type="STRING" id="1121419.SAMN05443529_10272"/>
<proteinExistence type="inferred from homology"/>
<dbReference type="GO" id="GO:0071555">
    <property type="term" value="P:cell wall organization"/>
    <property type="evidence" value="ECO:0007669"/>
    <property type="project" value="UniProtKB-KW"/>
</dbReference>
<feature type="transmembrane region" description="Helical" evidence="1">
    <location>
        <begin position="41"/>
        <end position="61"/>
    </location>
</feature>
<dbReference type="OrthoDB" id="7888986at2"/>
<keyword evidence="1" id="KW-0812">Transmembrane</keyword>
<gene>
    <name evidence="1" type="primary">amj</name>
    <name evidence="2" type="ORF">SAMN05443529_10272</name>
</gene>
<dbReference type="GO" id="GO:0015648">
    <property type="term" value="F:lipid-linked peptidoglycan transporter activity"/>
    <property type="evidence" value="ECO:0007669"/>
    <property type="project" value="UniProtKB-UniRule"/>
</dbReference>
<dbReference type="GO" id="GO:0005886">
    <property type="term" value="C:plasma membrane"/>
    <property type="evidence" value="ECO:0007669"/>
    <property type="project" value="UniProtKB-SubCell"/>
</dbReference>